<accession>A0A5B0NPN6</accession>
<dbReference type="Proteomes" id="UP000324748">
    <property type="component" value="Unassembled WGS sequence"/>
</dbReference>
<comment type="caution">
    <text evidence="2">The sequence shown here is derived from an EMBL/GenBank/DDBJ whole genome shotgun (WGS) entry which is preliminary data.</text>
</comment>
<protein>
    <submittedName>
        <fullName evidence="2">Uncharacterized protein</fullName>
    </submittedName>
</protein>
<keyword evidence="3" id="KW-1185">Reference proteome</keyword>
<evidence type="ECO:0000313" key="1">
    <source>
        <dbReference type="EMBL" id="KAA1075886.1"/>
    </source>
</evidence>
<proteinExistence type="predicted"/>
<reference evidence="3 4" key="1">
    <citation type="submission" date="2019-05" db="EMBL/GenBank/DDBJ databases">
        <title>Emergence of the Ug99 lineage of the wheat stem rust pathogen through somatic hybridization.</title>
        <authorList>
            <person name="Li F."/>
            <person name="Upadhyaya N.M."/>
            <person name="Sperschneider J."/>
            <person name="Matny O."/>
            <person name="Nguyen-Phuc H."/>
            <person name="Mago R."/>
            <person name="Raley C."/>
            <person name="Miller M.E."/>
            <person name="Silverstein K.A.T."/>
            <person name="Henningsen E."/>
            <person name="Hirsch C.D."/>
            <person name="Visser B."/>
            <person name="Pretorius Z.A."/>
            <person name="Steffenson B.J."/>
            <person name="Schwessinger B."/>
            <person name="Dodds P.N."/>
            <person name="Figueroa M."/>
        </authorList>
    </citation>
    <scope>NUCLEOTIDE SEQUENCE [LARGE SCALE GENOMIC DNA]</scope>
    <source>
        <strain evidence="2">21-0</strain>
        <strain evidence="1 4">Ug99</strain>
    </source>
</reference>
<dbReference type="AlphaFoldDB" id="A0A5B0NPN6"/>
<gene>
    <name evidence="2" type="ORF">PGT21_029306</name>
    <name evidence="1" type="ORF">PGTUg99_025933</name>
</gene>
<evidence type="ECO:0000313" key="3">
    <source>
        <dbReference type="Proteomes" id="UP000324748"/>
    </source>
</evidence>
<dbReference type="EMBL" id="VSWC01000092">
    <property type="protein sequence ID" value="KAA1091237.1"/>
    <property type="molecule type" value="Genomic_DNA"/>
</dbReference>
<evidence type="ECO:0000313" key="4">
    <source>
        <dbReference type="Proteomes" id="UP000325313"/>
    </source>
</evidence>
<evidence type="ECO:0000313" key="2">
    <source>
        <dbReference type="EMBL" id="KAA1091237.1"/>
    </source>
</evidence>
<name>A0A5B0NPN6_PUCGR</name>
<dbReference type="EMBL" id="VDEP01000471">
    <property type="protein sequence ID" value="KAA1075886.1"/>
    <property type="molecule type" value="Genomic_DNA"/>
</dbReference>
<organism evidence="2 3">
    <name type="scientific">Puccinia graminis f. sp. tritici</name>
    <dbReference type="NCBI Taxonomy" id="56615"/>
    <lineage>
        <taxon>Eukaryota</taxon>
        <taxon>Fungi</taxon>
        <taxon>Dikarya</taxon>
        <taxon>Basidiomycota</taxon>
        <taxon>Pucciniomycotina</taxon>
        <taxon>Pucciniomycetes</taxon>
        <taxon>Pucciniales</taxon>
        <taxon>Pucciniaceae</taxon>
        <taxon>Puccinia</taxon>
    </lineage>
</organism>
<sequence length="56" mass="6275">MGCLGTRAIEDSGPKSSALHTSLRMWSTTNDLIPCFELFPSAQRLLKRYQLEESTS</sequence>
<dbReference type="Proteomes" id="UP000325313">
    <property type="component" value="Unassembled WGS sequence"/>
</dbReference>